<name>A0A6J6CZ34_9ZZZZ</name>
<gene>
    <name evidence="1" type="ORF">UFOPK1537_00667</name>
</gene>
<organism evidence="1">
    <name type="scientific">freshwater metagenome</name>
    <dbReference type="NCBI Taxonomy" id="449393"/>
    <lineage>
        <taxon>unclassified sequences</taxon>
        <taxon>metagenomes</taxon>
        <taxon>ecological metagenomes</taxon>
    </lineage>
</organism>
<reference evidence="1" key="1">
    <citation type="submission" date="2020-05" db="EMBL/GenBank/DDBJ databases">
        <authorList>
            <person name="Chiriac C."/>
            <person name="Salcher M."/>
            <person name="Ghai R."/>
            <person name="Kavagutti S V."/>
        </authorList>
    </citation>
    <scope>NUCLEOTIDE SEQUENCE</scope>
</reference>
<dbReference type="EMBL" id="CAEZSX010000103">
    <property type="protein sequence ID" value="CAB4556961.1"/>
    <property type="molecule type" value="Genomic_DNA"/>
</dbReference>
<evidence type="ECO:0000313" key="1">
    <source>
        <dbReference type="EMBL" id="CAB4556961.1"/>
    </source>
</evidence>
<proteinExistence type="predicted"/>
<accession>A0A6J6CZ34</accession>
<protein>
    <submittedName>
        <fullName evidence="1">Unannotated protein</fullName>
    </submittedName>
</protein>
<sequence length="115" mass="12334">MFSTFKTSAPNCAVFFSTFRPTSRPTIMLASSLVGADGLACPTTLPCRITVIRSATALTSRNLWVINTIDVPDFARPRIMVINSSVSWGVKTAVGSSRTSTLASLARDFIISTLC</sequence>
<dbReference type="AlphaFoldDB" id="A0A6J6CZ34"/>